<feature type="region of interest" description="Disordered" evidence="7">
    <location>
        <begin position="446"/>
        <end position="495"/>
    </location>
</feature>
<evidence type="ECO:0000256" key="7">
    <source>
        <dbReference type="SAM" id="MobiDB-lite"/>
    </source>
</evidence>
<feature type="domain" description="Helicase C-terminal" evidence="9">
    <location>
        <begin position="277"/>
        <end position="444"/>
    </location>
</feature>
<dbReference type="InterPro" id="IPR027417">
    <property type="entry name" value="P-loop_NTPase"/>
</dbReference>
<evidence type="ECO:0000256" key="2">
    <source>
        <dbReference type="ARBA" id="ARBA00022741"/>
    </source>
</evidence>
<evidence type="ECO:0000259" key="9">
    <source>
        <dbReference type="PROSITE" id="PS51194"/>
    </source>
</evidence>
<dbReference type="InterPro" id="IPR011545">
    <property type="entry name" value="DEAD/DEAH_box_helicase_dom"/>
</dbReference>
<dbReference type="PROSITE" id="PS51195">
    <property type="entry name" value="Q_MOTIF"/>
    <property type="match status" value="1"/>
</dbReference>
<dbReference type="Gene3D" id="3.40.50.300">
    <property type="entry name" value="P-loop containing nucleotide triphosphate hydrolases"/>
    <property type="match status" value="2"/>
</dbReference>
<feature type="compositionally biased region" description="Basic and acidic residues" evidence="7">
    <location>
        <begin position="446"/>
        <end position="458"/>
    </location>
</feature>
<dbReference type="GO" id="GO:0005829">
    <property type="term" value="C:cytosol"/>
    <property type="evidence" value="ECO:0007669"/>
    <property type="project" value="TreeGrafter"/>
</dbReference>
<dbReference type="WBParaSite" id="ECPE_0001071101-mRNA-1">
    <property type="protein sequence ID" value="ECPE_0001071101-mRNA-1"/>
    <property type="gene ID" value="ECPE_0001071101"/>
</dbReference>
<keyword evidence="2" id="KW-0547">Nucleotide-binding</keyword>
<feature type="domain" description="DEAD-box RNA helicase Q" evidence="10">
    <location>
        <begin position="18"/>
        <end position="46"/>
    </location>
</feature>
<evidence type="ECO:0000256" key="4">
    <source>
        <dbReference type="ARBA" id="ARBA00022806"/>
    </source>
</evidence>
<dbReference type="EC" id="3.6.4.13" evidence="1"/>
<organism evidence="11">
    <name type="scientific">Echinostoma caproni</name>
    <dbReference type="NCBI Taxonomy" id="27848"/>
    <lineage>
        <taxon>Eukaryota</taxon>
        <taxon>Metazoa</taxon>
        <taxon>Spiralia</taxon>
        <taxon>Lophotrochozoa</taxon>
        <taxon>Platyhelminthes</taxon>
        <taxon>Trematoda</taxon>
        <taxon>Digenea</taxon>
        <taxon>Plagiorchiida</taxon>
        <taxon>Echinostomata</taxon>
        <taxon>Echinostomatoidea</taxon>
        <taxon>Echinostomatidae</taxon>
        <taxon>Echinostoma</taxon>
    </lineage>
</organism>
<evidence type="ECO:0000256" key="5">
    <source>
        <dbReference type="ARBA" id="ARBA00022840"/>
    </source>
</evidence>
<evidence type="ECO:0000256" key="6">
    <source>
        <dbReference type="PROSITE-ProRule" id="PRU00552"/>
    </source>
</evidence>
<dbReference type="SUPFAM" id="SSF52540">
    <property type="entry name" value="P-loop containing nucleoside triphosphate hydrolases"/>
    <property type="match status" value="2"/>
</dbReference>
<dbReference type="InterPro" id="IPR001650">
    <property type="entry name" value="Helicase_C-like"/>
</dbReference>
<dbReference type="GO" id="GO:0016787">
    <property type="term" value="F:hydrolase activity"/>
    <property type="evidence" value="ECO:0007669"/>
    <property type="project" value="UniProtKB-KW"/>
</dbReference>
<evidence type="ECO:0000256" key="1">
    <source>
        <dbReference type="ARBA" id="ARBA00012552"/>
    </source>
</evidence>
<keyword evidence="3" id="KW-0378">Hydrolase</keyword>
<dbReference type="SMART" id="SM00487">
    <property type="entry name" value="DEXDc"/>
    <property type="match status" value="1"/>
</dbReference>
<name>A0A183AUP4_9TREM</name>
<dbReference type="GO" id="GO:0003724">
    <property type="term" value="F:RNA helicase activity"/>
    <property type="evidence" value="ECO:0007669"/>
    <property type="project" value="UniProtKB-EC"/>
</dbReference>
<evidence type="ECO:0000259" key="10">
    <source>
        <dbReference type="PROSITE" id="PS51195"/>
    </source>
</evidence>
<dbReference type="PANTHER" id="PTHR47959">
    <property type="entry name" value="ATP-DEPENDENT RNA HELICASE RHLE-RELATED"/>
    <property type="match status" value="1"/>
</dbReference>
<reference evidence="11" key="1">
    <citation type="submission" date="2016-06" db="UniProtKB">
        <authorList>
            <consortium name="WormBaseParasite"/>
        </authorList>
    </citation>
    <scope>IDENTIFICATION</scope>
</reference>
<feature type="compositionally biased region" description="Basic residues" evidence="7">
    <location>
        <begin position="459"/>
        <end position="472"/>
    </location>
</feature>
<dbReference type="GO" id="GO:0005524">
    <property type="term" value="F:ATP binding"/>
    <property type="evidence" value="ECO:0007669"/>
    <property type="project" value="UniProtKB-KW"/>
</dbReference>
<keyword evidence="4" id="KW-0347">Helicase</keyword>
<dbReference type="SMART" id="SM00490">
    <property type="entry name" value="HELICc"/>
    <property type="match status" value="1"/>
</dbReference>
<accession>A0A183AUP4</accession>
<dbReference type="AlphaFoldDB" id="A0A183AUP4"/>
<evidence type="ECO:0000313" key="11">
    <source>
        <dbReference type="WBParaSite" id="ECPE_0001071101-mRNA-1"/>
    </source>
</evidence>
<feature type="domain" description="Helicase ATP-binding" evidence="8">
    <location>
        <begin position="49"/>
        <end position="221"/>
    </location>
</feature>
<feature type="short sequence motif" description="Q motif" evidence="6">
    <location>
        <begin position="18"/>
        <end position="46"/>
    </location>
</feature>
<dbReference type="InterPro" id="IPR050079">
    <property type="entry name" value="DEAD_box_RNA_helicase"/>
</dbReference>
<dbReference type="InterPro" id="IPR014001">
    <property type="entry name" value="Helicase_ATP-bd"/>
</dbReference>
<protein>
    <recommendedName>
        <fullName evidence="1">RNA helicase</fullName>
        <ecNumber evidence="1">3.6.4.13</ecNumber>
    </recommendedName>
</protein>
<evidence type="ECO:0000259" key="8">
    <source>
        <dbReference type="PROSITE" id="PS51192"/>
    </source>
</evidence>
<dbReference type="InterPro" id="IPR014014">
    <property type="entry name" value="RNA_helicase_DEAD_Q_motif"/>
</dbReference>
<sequence>LDVNSHHAAIASDCFIQMSFSELGVCKEILDVIEKLGWKKPSEIQAKAIPHALKGRDIVGLAETGSGKTAAFAIPILQDLISKPRHNFALVLTPTRELALQLKSQFLNLGEMYGLRVICLVGGQHVEDQLRDLKNSKFHIIIGTPGRIVYLMENSKDLRLNRIRYLVLDEADQMLEDTFESHLATIISKIPESHRTHLYSATMSQKVSKIQAVCSKSPVTIEVSNKYTKVDRLDHAFVFLPDQERDIYLVYLLSCAASKVSNSSIDDDKESFGQLFQLACFYFYCHPKTTESNRTIVFTTTWRESFRIAGFLKLLSHVTGGTATPLNGSMQQDKRHNALFEFRSGKVNVLVATDLASRGLDIPDVDLVINYDVPKRPSWSDSAKAYIHRVGRTARAGRPGRAITLVTPYSASRLKAIEAALGQRVPQLPWAGLSCFPDDVRERIQQADKQSRSKLREKDKKKRILSKKRQKQKEKQAESFADPVKFDDSGSDTED</sequence>
<dbReference type="PROSITE" id="PS51192">
    <property type="entry name" value="HELICASE_ATP_BIND_1"/>
    <property type="match status" value="1"/>
</dbReference>
<dbReference type="PANTHER" id="PTHR47959:SF24">
    <property type="entry name" value="ATP-DEPENDENT RNA HELICASE"/>
    <property type="match status" value="1"/>
</dbReference>
<proteinExistence type="predicted"/>
<keyword evidence="5" id="KW-0067">ATP-binding</keyword>
<dbReference type="Pfam" id="PF00271">
    <property type="entry name" value="Helicase_C"/>
    <property type="match status" value="1"/>
</dbReference>
<dbReference type="GO" id="GO:0003676">
    <property type="term" value="F:nucleic acid binding"/>
    <property type="evidence" value="ECO:0007669"/>
    <property type="project" value="InterPro"/>
</dbReference>
<evidence type="ECO:0000256" key="3">
    <source>
        <dbReference type="ARBA" id="ARBA00022801"/>
    </source>
</evidence>
<dbReference type="PROSITE" id="PS51194">
    <property type="entry name" value="HELICASE_CTER"/>
    <property type="match status" value="1"/>
</dbReference>
<dbReference type="Pfam" id="PF00270">
    <property type="entry name" value="DEAD"/>
    <property type="match status" value="1"/>
</dbReference>
<dbReference type="CDD" id="cd18787">
    <property type="entry name" value="SF2_C_DEAD"/>
    <property type="match status" value="1"/>
</dbReference>